<reference evidence="3 4" key="1">
    <citation type="journal article" date="2019" name="Int. J. Syst. Evol. Microbiol.">
        <title>The Global Catalogue of Microorganisms (GCM) 10K type strain sequencing project: providing services to taxonomists for standard genome sequencing and annotation.</title>
        <authorList>
            <consortium name="The Broad Institute Genomics Platform"/>
            <consortium name="The Broad Institute Genome Sequencing Center for Infectious Disease"/>
            <person name="Wu L."/>
            <person name="Ma J."/>
        </authorList>
    </citation>
    <scope>NUCLEOTIDE SEQUENCE [LARGE SCALE GENOMIC DNA]</scope>
    <source>
        <strain evidence="3 4">CGMCC 1.12125</strain>
    </source>
</reference>
<feature type="transmembrane region" description="Helical" evidence="2">
    <location>
        <begin position="551"/>
        <end position="568"/>
    </location>
</feature>
<gene>
    <name evidence="3" type="ORF">ACFR9U_00785</name>
</gene>
<dbReference type="RefSeq" id="WP_247377902.1">
    <property type="nucleotide sequence ID" value="NZ_JALLGV010000004.1"/>
</dbReference>
<proteinExistence type="predicted"/>
<evidence type="ECO:0000256" key="1">
    <source>
        <dbReference type="SAM" id="MobiDB-lite"/>
    </source>
</evidence>
<dbReference type="Proteomes" id="UP001597119">
    <property type="component" value="Unassembled WGS sequence"/>
</dbReference>
<feature type="region of interest" description="Disordered" evidence="1">
    <location>
        <begin position="476"/>
        <end position="496"/>
    </location>
</feature>
<keyword evidence="4" id="KW-1185">Reference proteome</keyword>
<dbReference type="AlphaFoldDB" id="A0ABD6C5U2"/>
<dbReference type="Gene3D" id="2.160.20.80">
    <property type="entry name" value="E3 ubiquitin-protein ligase SopA"/>
    <property type="match status" value="1"/>
</dbReference>
<comment type="caution">
    <text evidence="3">The sequence shown here is derived from an EMBL/GenBank/DDBJ whole genome shotgun (WGS) entry which is preliminary data.</text>
</comment>
<keyword evidence="2" id="KW-0472">Membrane</keyword>
<protein>
    <submittedName>
        <fullName evidence="3">Pentapeptide repeat-containing protein</fullName>
    </submittedName>
</protein>
<feature type="transmembrane region" description="Helical" evidence="2">
    <location>
        <begin position="589"/>
        <end position="608"/>
    </location>
</feature>
<feature type="transmembrane region" description="Helical" evidence="2">
    <location>
        <begin position="614"/>
        <end position="638"/>
    </location>
</feature>
<accession>A0ABD6C5U2</accession>
<sequence length="643" mass="72877">MNSCKFEFHPEYWEGAADRVRQPEPCPYPTLGDTDYCAFHSADVVSMLYSSRQELQRVYKETIRQVGRIKLLGCTVLYLDFQDLQEVVDLDEPISIGYSTFNHKIDLSQMKFDDNVNISGCNIPSLIIQNSTLSEYLNLWDSSVAVFDLSKTEIRGDSHFENTTFGTATFNNTTFHGTASFCEQEPEDATIKEVSEEIGKRGAEFALPANFLGTEFKNLAIFSGVNFNTTAIFSDAIFRLGGSFKRVKAKVGMHFGSARFLGRVDFSEASLGYTGFNSAHFEDVIRFEDVTFGGQFPPYLTTSISNHITAEGIQSSMNYASACQKAMRNHFYAFLASQMWDLSASFAGSRPDDYFYFENVSATSPIEFTQLSFDYLALSAEIHRHRRDAISLEGANINRGELIVKDADKTRYQLSHATLGAVDLGWPNGESAFNNLYIADTRFDGFDFSNYRRSLIDSDWIIDGVALKQNDQEPLKRETTYSKAKAGAAQQGDTHSESNFLIRERRFRRERYISDIKSVDSYKDKLKLGVNIISNYLYDISCEYGENPRRILSWSISSIFIFSFVYWLTKEIIIEKKNLVIQINTQQSIEYLNFSLQAFTSFFLPGNLAPEAPIIHFISSIESFIGAFLTALFVATIVRTIER</sequence>
<organism evidence="3 4">
    <name type="scientific">Halorientalis brevis</name>
    <dbReference type="NCBI Taxonomy" id="1126241"/>
    <lineage>
        <taxon>Archaea</taxon>
        <taxon>Methanobacteriati</taxon>
        <taxon>Methanobacteriota</taxon>
        <taxon>Stenosarchaea group</taxon>
        <taxon>Halobacteria</taxon>
        <taxon>Halobacteriales</taxon>
        <taxon>Haloarculaceae</taxon>
        <taxon>Halorientalis</taxon>
    </lineage>
</organism>
<evidence type="ECO:0000313" key="4">
    <source>
        <dbReference type="Proteomes" id="UP001597119"/>
    </source>
</evidence>
<keyword evidence="2" id="KW-0812">Transmembrane</keyword>
<evidence type="ECO:0000313" key="3">
    <source>
        <dbReference type="EMBL" id="MFD1585501.1"/>
    </source>
</evidence>
<keyword evidence="2" id="KW-1133">Transmembrane helix</keyword>
<dbReference type="EMBL" id="JBHUDJ010000001">
    <property type="protein sequence ID" value="MFD1585501.1"/>
    <property type="molecule type" value="Genomic_DNA"/>
</dbReference>
<name>A0ABD6C5U2_9EURY</name>
<evidence type="ECO:0000256" key="2">
    <source>
        <dbReference type="SAM" id="Phobius"/>
    </source>
</evidence>